<feature type="repeat" description="RCC1" evidence="2">
    <location>
        <begin position="218"/>
        <end position="271"/>
    </location>
</feature>
<dbReference type="InterPro" id="IPR009091">
    <property type="entry name" value="RCC1/BLIP-II"/>
</dbReference>
<dbReference type="GeneID" id="20816541"/>
<sequence length="969" mass="104787">DVSPKGTFAMRATMGWEGMTGHLYLSGTHEQSNGECKKYVFTQGRKIKAVYGNYSSLLALCDGWDFEWLSTEIRGLTKSLNDVKIHQLAFGKSHTIALSLDGHLFVWGDAQYGQLGLGGTITTKDHPSRLSQLDHIVFSSVACGGYHTAALSNSGGLYTWGRNFEGQLGHSSVIAPVCVNEKLNGVFHRPKHVAAFLNEKCKQVACGDKFTVVLTVPGEIYSFGEGQSGQLGTGRCTKVFQPKLTLASDAPDDIFVEIACGWAHTLAITRAGRLFSWGFNQYGQLGVGDTKTRFLPQQVTPCMPVMHVSAGGNYSAAITREGRLLTWGNACHGKLAHAANADTSPVPAPTLVESLKDMYVQSVACSWNNILIFAPTWVSGVYPRCGSLSGGGKLHVFGSGFWESDDVTVRFAPLTEGRLPRAALGTFDPETGVVSCVLPKFSVTGEFAVEVAMNGKHFTTNGTPFEVFVAPTITHISHQEIRFDQTPPVHLTLTGDKPKAHDRPLIKWIPLNPQFAPIQVAGAYGSVEVTPSKENQEVDPSDDHIAKFSIVFAPPAFNPTPSELVPCHLQVSFNGQDFDLVQLQGAPSPQIVYFHNATITRCTPNSMPLNDKALTVAIHVNQMFDIGALVCKATYREPHTENAPWHRVATANLSILSVKLDDQIIVCTVPACSEWAVHTIVPEGDQSDSEDNTCQKMADANSSSTPSTFPFDLESFQAQVLVSVNGGATFLPPIGGSNVLHGYSHGTLTDVSPSSGPITGGTVVSMGASHLGFDTDDALVSVEYDGDLQTVPSFVRQAVESAHSIVTFQVPSFVPVDHDDNIATAVQPAMAFNPATIRLALSGTSFGESTVPFEFYRNPHIRSIEPQLAAPGTMLTLTGSYLKSAQWMKCKVEKADGSFSAQVEAEYREDKAGPCYKVELQQLGAIADGELRFYVALNGQQYVTSDFAKFNYVDQPEVPLGKDDKRKQH</sequence>
<dbReference type="EMBL" id="KI913172">
    <property type="protein sequence ID" value="ETV69682.1"/>
    <property type="molecule type" value="Genomic_DNA"/>
</dbReference>
<name>W4FQC5_APHAT</name>
<dbReference type="Pfam" id="PF25390">
    <property type="entry name" value="WD40_RLD"/>
    <property type="match status" value="1"/>
</dbReference>
<dbReference type="SUPFAM" id="SSF50985">
    <property type="entry name" value="RCC1/BLIP-II"/>
    <property type="match status" value="1"/>
</dbReference>
<dbReference type="OrthoDB" id="10256179at2759"/>
<feature type="repeat" description="RCC1" evidence="2">
    <location>
        <begin position="322"/>
        <end position="376"/>
    </location>
</feature>
<gene>
    <name evidence="4" type="ORF">H257_14545</name>
</gene>
<keyword evidence="1" id="KW-0677">Repeat</keyword>
<dbReference type="CDD" id="cd00603">
    <property type="entry name" value="IPT_PCSR"/>
    <property type="match status" value="1"/>
</dbReference>
<dbReference type="PANTHER" id="PTHR22870">
    <property type="entry name" value="REGULATOR OF CHROMOSOME CONDENSATION"/>
    <property type="match status" value="1"/>
</dbReference>
<evidence type="ECO:0000313" key="4">
    <source>
        <dbReference type="EMBL" id="ETV69682.1"/>
    </source>
</evidence>
<dbReference type="PRINTS" id="PR00633">
    <property type="entry name" value="RCCNDNSATION"/>
</dbReference>
<dbReference type="PROSITE" id="PS50012">
    <property type="entry name" value="RCC1_3"/>
    <property type="match status" value="5"/>
</dbReference>
<dbReference type="SUPFAM" id="SSF81296">
    <property type="entry name" value="E set domains"/>
    <property type="match status" value="1"/>
</dbReference>
<proteinExistence type="predicted"/>
<dbReference type="InterPro" id="IPR051210">
    <property type="entry name" value="Ub_ligase/GEF_domain"/>
</dbReference>
<feature type="repeat" description="RCC1" evidence="2">
    <location>
        <begin position="272"/>
        <end position="321"/>
    </location>
</feature>
<feature type="repeat" description="RCC1" evidence="2">
    <location>
        <begin position="102"/>
        <end position="154"/>
    </location>
</feature>
<dbReference type="InterPro" id="IPR014756">
    <property type="entry name" value="Ig_E-set"/>
</dbReference>
<protein>
    <recommendedName>
        <fullName evidence="3">RCC1-like domain-containing protein</fullName>
    </recommendedName>
</protein>
<dbReference type="InterPro" id="IPR058923">
    <property type="entry name" value="RCC1-like_dom"/>
</dbReference>
<dbReference type="VEuPathDB" id="FungiDB:H257_14545"/>
<dbReference type="Gene3D" id="2.130.10.30">
    <property type="entry name" value="Regulator of chromosome condensation 1/beta-lactamase-inhibitor protein II"/>
    <property type="match status" value="2"/>
</dbReference>
<dbReference type="PROSITE" id="PS00626">
    <property type="entry name" value="RCC1_2"/>
    <property type="match status" value="1"/>
</dbReference>
<accession>W4FQC5</accession>
<dbReference type="InterPro" id="IPR013783">
    <property type="entry name" value="Ig-like_fold"/>
</dbReference>
<organism evidence="4">
    <name type="scientific">Aphanomyces astaci</name>
    <name type="common">Crayfish plague agent</name>
    <dbReference type="NCBI Taxonomy" id="112090"/>
    <lineage>
        <taxon>Eukaryota</taxon>
        <taxon>Sar</taxon>
        <taxon>Stramenopiles</taxon>
        <taxon>Oomycota</taxon>
        <taxon>Saprolegniomycetes</taxon>
        <taxon>Saprolegniales</taxon>
        <taxon>Verrucalvaceae</taxon>
        <taxon>Aphanomyces</taxon>
    </lineage>
</organism>
<dbReference type="AlphaFoldDB" id="W4FQC5"/>
<dbReference type="PANTHER" id="PTHR22870:SF408">
    <property type="entry name" value="OS09G0560450 PROTEIN"/>
    <property type="match status" value="1"/>
</dbReference>
<evidence type="ECO:0000256" key="2">
    <source>
        <dbReference type="PROSITE-ProRule" id="PRU00235"/>
    </source>
</evidence>
<dbReference type="InterPro" id="IPR000408">
    <property type="entry name" value="Reg_chr_condens"/>
</dbReference>
<dbReference type="STRING" id="112090.W4FQC5"/>
<evidence type="ECO:0000259" key="3">
    <source>
        <dbReference type="Pfam" id="PF25390"/>
    </source>
</evidence>
<dbReference type="RefSeq" id="XP_009840696.1">
    <property type="nucleotide sequence ID" value="XM_009842394.1"/>
</dbReference>
<reference evidence="4" key="1">
    <citation type="submission" date="2013-12" db="EMBL/GenBank/DDBJ databases">
        <title>The Genome Sequence of Aphanomyces astaci APO3.</title>
        <authorList>
            <consortium name="The Broad Institute Genomics Platform"/>
            <person name="Russ C."/>
            <person name="Tyler B."/>
            <person name="van West P."/>
            <person name="Dieguez-Uribeondo J."/>
            <person name="Young S.K."/>
            <person name="Zeng Q."/>
            <person name="Gargeya S."/>
            <person name="Fitzgerald M."/>
            <person name="Abouelleil A."/>
            <person name="Alvarado L."/>
            <person name="Chapman S.B."/>
            <person name="Gainer-Dewar J."/>
            <person name="Goldberg J."/>
            <person name="Griggs A."/>
            <person name="Gujja S."/>
            <person name="Hansen M."/>
            <person name="Howarth C."/>
            <person name="Imamovic A."/>
            <person name="Ireland A."/>
            <person name="Larimer J."/>
            <person name="McCowan C."/>
            <person name="Murphy C."/>
            <person name="Pearson M."/>
            <person name="Poon T.W."/>
            <person name="Priest M."/>
            <person name="Roberts A."/>
            <person name="Saif S."/>
            <person name="Shea T."/>
            <person name="Sykes S."/>
            <person name="Wortman J."/>
            <person name="Nusbaum C."/>
            <person name="Birren B."/>
        </authorList>
    </citation>
    <scope>NUCLEOTIDE SEQUENCE [LARGE SCALE GENOMIC DNA]</scope>
    <source>
        <strain evidence="4">APO3</strain>
    </source>
</reference>
<feature type="repeat" description="RCC1" evidence="2">
    <location>
        <begin position="155"/>
        <end position="217"/>
    </location>
</feature>
<feature type="non-terminal residue" evidence="4">
    <location>
        <position position="1"/>
    </location>
</feature>
<evidence type="ECO:0000256" key="1">
    <source>
        <dbReference type="ARBA" id="ARBA00022737"/>
    </source>
</evidence>
<feature type="domain" description="RCC1-like" evidence="3">
    <location>
        <begin position="78"/>
        <end position="371"/>
    </location>
</feature>
<dbReference type="Gene3D" id="2.60.40.10">
    <property type="entry name" value="Immunoglobulins"/>
    <property type="match status" value="1"/>
</dbReference>